<dbReference type="GO" id="GO:0031177">
    <property type="term" value="F:phosphopantetheine binding"/>
    <property type="evidence" value="ECO:0007669"/>
    <property type="project" value="TreeGrafter"/>
</dbReference>
<dbReference type="GO" id="GO:0043041">
    <property type="term" value="P:amino acid activation for nonribosomal peptide biosynthetic process"/>
    <property type="evidence" value="ECO:0007669"/>
    <property type="project" value="TreeGrafter"/>
</dbReference>
<dbReference type="Gene3D" id="3.40.50.12780">
    <property type="entry name" value="N-terminal domain of ligase-like"/>
    <property type="match status" value="1"/>
</dbReference>
<dbReference type="OrthoDB" id="3243414at2"/>
<keyword evidence="3" id="KW-1185">Reference proteome</keyword>
<name>A0A1B2HZB7_9PSEU</name>
<proteinExistence type="predicted"/>
<dbReference type="Proteomes" id="UP000093053">
    <property type="component" value="Chromosome"/>
</dbReference>
<organism evidence="2 3">
    <name type="scientific">Lentzea guizhouensis</name>
    <dbReference type="NCBI Taxonomy" id="1586287"/>
    <lineage>
        <taxon>Bacteria</taxon>
        <taxon>Bacillati</taxon>
        <taxon>Actinomycetota</taxon>
        <taxon>Actinomycetes</taxon>
        <taxon>Pseudonocardiales</taxon>
        <taxon>Pseudonocardiaceae</taxon>
        <taxon>Lentzea</taxon>
    </lineage>
</organism>
<dbReference type="InterPro" id="IPR042099">
    <property type="entry name" value="ANL_N_sf"/>
</dbReference>
<dbReference type="AlphaFoldDB" id="A0A1B2HZB7"/>
<feature type="domain" description="AMP-dependent synthetase/ligase" evidence="1">
    <location>
        <begin position="10"/>
        <end position="370"/>
    </location>
</feature>
<dbReference type="GO" id="GO:0016874">
    <property type="term" value="F:ligase activity"/>
    <property type="evidence" value="ECO:0007669"/>
    <property type="project" value="UniProtKB-KW"/>
</dbReference>
<gene>
    <name evidence="2" type="ORF">BBK82_26315</name>
</gene>
<dbReference type="SUPFAM" id="SSF56801">
    <property type="entry name" value="Acetyl-CoA synthetase-like"/>
    <property type="match status" value="1"/>
</dbReference>
<keyword evidence="2" id="KW-0436">Ligase</keyword>
<dbReference type="InterPro" id="IPR045851">
    <property type="entry name" value="AMP-bd_C_sf"/>
</dbReference>
<evidence type="ECO:0000313" key="3">
    <source>
        <dbReference type="Proteomes" id="UP000093053"/>
    </source>
</evidence>
<accession>A0A1B2HZB7</accession>
<protein>
    <submittedName>
        <fullName evidence="2">D-alanine--poly(Phosphoribitol) ligase</fullName>
    </submittedName>
</protein>
<dbReference type="Pfam" id="PF00501">
    <property type="entry name" value="AMP-binding"/>
    <property type="match status" value="1"/>
</dbReference>
<dbReference type="PANTHER" id="PTHR45527:SF1">
    <property type="entry name" value="FATTY ACID SYNTHASE"/>
    <property type="match status" value="1"/>
</dbReference>
<dbReference type="Gene3D" id="3.30.300.30">
    <property type="match status" value="1"/>
</dbReference>
<evidence type="ECO:0000313" key="2">
    <source>
        <dbReference type="EMBL" id="ANZ43035.1"/>
    </source>
</evidence>
<evidence type="ECO:0000259" key="1">
    <source>
        <dbReference type="Pfam" id="PF00501"/>
    </source>
</evidence>
<dbReference type="STRING" id="1586287.BBK82_26315"/>
<dbReference type="KEGG" id="led:BBK82_26315"/>
<dbReference type="GO" id="GO:0005737">
    <property type="term" value="C:cytoplasm"/>
    <property type="evidence" value="ECO:0007669"/>
    <property type="project" value="TreeGrafter"/>
</dbReference>
<dbReference type="PANTHER" id="PTHR45527">
    <property type="entry name" value="NONRIBOSOMAL PEPTIDE SYNTHETASE"/>
    <property type="match status" value="1"/>
</dbReference>
<reference evidence="2 3" key="1">
    <citation type="submission" date="2016-07" db="EMBL/GenBank/DDBJ databases">
        <title>Complete genome sequence of the Lentzea guizhouensis DHS C013.</title>
        <authorList>
            <person name="Cao C."/>
        </authorList>
    </citation>
    <scope>NUCLEOTIDE SEQUENCE [LARGE SCALE GENOMIC DNA]</scope>
    <source>
        <strain evidence="2 3">DHS C013</strain>
    </source>
</reference>
<sequence length="526" mass="57684">MTTRSLYDWFHASAQEYPDNVAIEMSSATLTYAELQEAVERVSAAMLENLGRAPKRVGLMTSRSLIGYISYLAALRLGATAVALNPAAPAVRNLGITEDAAVDFTMIDDSSGEGLDEYRAKTDIPLFDMTGDRWRSFLLPGGGTAIPDIIRPDLDEGSYVVYTSGATGKPKGVPVTHTNVSWFLAEVMKRYKLSPDCRVAQTFEMCFDGSILSMFGAWGSGATLVVAERGDVLTPVKFISGKRLTHWMSVPSLISFAKRLRALAPNSMPTLRLSSFGGEPLTVEQIEAWTQAAPNTAVINCYGPSEAACIVTAYEVPANPQDRIVTSNGSAPIGTVFDHLDFVLFNDEFEPQEDDGELCVRGSQRFPGYLTESENIGRFVSWKDGETRGTLYDGSAPISDDLWYRTGDRVRLEGGELVHMGRIDHQVKVRGNRVELGEIESVLRRHPSVVEAVVLAVTAADGEIDLHAFHTGAEVGEDELTSLTDTLPVYMRPRAFHHRAEIPLTDIDKVDRKRLLAEFLEAQGVR</sequence>
<dbReference type="InterPro" id="IPR000873">
    <property type="entry name" value="AMP-dep_synth/lig_dom"/>
</dbReference>
<dbReference type="EMBL" id="CP016793">
    <property type="protein sequence ID" value="ANZ43035.1"/>
    <property type="molecule type" value="Genomic_DNA"/>
</dbReference>
<dbReference type="GO" id="GO:0044550">
    <property type="term" value="P:secondary metabolite biosynthetic process"/>
    <property type="evidence" value="ECO:0007669"/>
    <property type="project" value="TreeGrafter"/>
</dbReference>